<keyword evidence="1" id="KW-0479">Metal-binding</keyword>
<evidence type="ECO:0000313" key="9">
    <source>
        <dbReference type="Proteomes" id="UP001159427"/>
    </source>
</evidence>
<dbReference type="SUPFAM" id="SSF51126">
    <property type="entry name" value="Pectin lyase-like"/>
    <property type="match status" value="1"/>
</dbReference>
<dbReference type="InterPro" id="IPR012334">
    <property type="entry name" value="Pectin_lyas_fold"/>
</dbReference>
<dbReference type="Gene3D" id="3.40.50.300">
    <property type="entry name" value="P-loop containing nucleotide triphosphate hydrolases"/>
    <property type="match status" value="1"/>
</dbReference>
<dbReference type="NCBIfam" id="TIGR03804">
    <property type="entry name" value="para_beta_helix"/>
    <property type="match status" value="1"/>
</dbReference>
<dbReference type="InterPro" id="IPR011990">
    <property type="entry name" value="TPR-like_helical_dom_sf"/>
</dbReference>
<feature type="repeat" description="TPR" evidence="5">
    <location>
        <begin position="931"/>
        <end position="964"/>
    </location>
</feature>
<organism evidence="8 9">
    <name type="scientific">Porites evermanni</name>
    <dbReference type="NCBI Taxonomy" id="104178"/>
    <lineage>
        <taxon>Eukaryota</taxon>
        <taxon>Metazoa</taxon>
        <taxon>Cnidaria</taxon>
        <taxon>Anthozoa</taxon>
        <taxon>Hexacorallia</taxon>
        <taxon>Scleractinia</taxon>
        <taxon>Fungiina</taxon>
        <taxon>Poritidae</taxon>
        <taxon>Porites</taxon>
    </lineage>
</organism>
<dbReference type="Gene3D" id="1.25.40.10">
    <property type="entry name" value="Tetratricopeptide repeat domain"/>
    <property type="match status" value="1"/>
</dbReference>
<dbReference type="Gene3D" id="6.10.140.2220">
    <property type="match status" value="1"/>
</dbReference>
<dbReference type="Proteomes" id="UP001159427">
    <property type="component" value="Unassembled WGS sequence"/>
</dbReference>
<evidence type="ECO:0000256" key="5">
    <source>
        <dbReference type="PROSITE-ProRule" id="PRU00339"/>
    </source>
</evidence>
<dbReference type="SUPFAM" id="SSF52540">
    <property type="entry name" value="P-loop containing nucleoside triphosphate hydrolases"/>
    <property type="match status" value="1"/>
</dbReference>
<dbReference type="PANTHER" id="PTHR35205">
    <property type="entry name" value="NB-ARC AND TPR DOMAIN PROTEIN"/>
    <property type="match status" value="1"/>
</dbReference>
<dbReference type="InterPro" id="IPR027417">
    <property type="entry name" value="P-loop_NTPase"/>
</dbReference>
<keyword evidence="2 4" id="KW-0863">Zinc-finger</keyword>
<dbReference type="InterPro" id="IPR056681">
    <property type="entry name" value="DUF7779"/>
</dbReference>
<dbReference type="InterPro" id="IPR022441">
    <property type="entry name" value="Para_beta_helix_rpt-2"/>
</dbReference>
<sequence length="1588" mass="178510">FPFFNFPVSSFDLGENQKRWVVIGICLNRLLLPVLRTFVAQEIPKHYATLKSAHGIDTQVFGHFFDKDGSFLLNYGSINNNWGKFKRKDRSYDYKVNTAEDLAKLYLEPHMAKFTGFDNTCDLSAVLGILERASIFHARIQTNAKNVRAEVRNEWGHCNFDHWTAAEFNNGFQLIETLLRSLGLLKADVDKHLDDLQEWETKGKIKFVLVGLTLCMGCPVDKDLMNLISVEVTNLEKQVENIKKSSTDEAKRISDALQITTEEVQNFYTRIRDIESRLDAEQMERLKEHEALSGTIEGISKGLTITKKRVVANEENISLLEGKQNDLEATLSSVKEERENLTSKVGALQIERSQLDARVTALEEGNLNTISTTSIFPVPSRNPCFCGRSSELEAIAEHLKIAGKGCVHSAVCGLGGVGKTSLAVEFLWRHEEEYPGGIFWISGENNNLFQRTLSEMARQIGTFEKDWYNSLSRTLDWLGKREELWCLVVDNLDELEMSTEMCKLLTGHWKYAARGHIIVTTRRELVELEEEIGVEESYCIELKCLTEGEGVQFLRMRTGKDWKDDETRELVKELGGLPLALDQAGAYIRCLDQTIQQYVNKYRAQKLRLLRNKKARQFVENTPPERLAVNTTWKLNFDHISHISKEMELGEVPTLFMQVCAFLGPDDIPYELINEALNKEGSPVRDSGLWDQADIASLLTKFSLFQRYGANSFSVHRLVQEVIRNQLEKETEFTVLSYAIDVLHYALTNTLSPAEVCETVVEDAVFSVQNPPSLHLWGKLASHTTYLQEHLQNFSATHKESVGALLYTEKTMRIFNEAGIFFSVSQEKVKAQEMQELKLKFLVNLQTLSPEDGARMPDYFIDIPLKDRHYKLISHCLRQPASDRDPLDEATTAQEKANQLREQGNLAVKNRKFKNALELYSSAIDLSASDFRLFSNRALCYLKLGQPQEALDDCEKCLSLNPCYNKALQRKAWALRDLVQIGCSHLTGQKEAALQIAFHFNPSLRNDKVFCGMFSEAGEQMAKEIKNETQLNFALMTTRGNETILLHDGEYNLAEFLAFVNLQIVGIGRKVVLTCVDRCTIFGSKCYFENIVFPKGNIQITCEGKEGALHLKHCEVSGGSASCDDFPDCNGGVGCVSASLGKPVCDRTGKFGDPRSISGFVGYAGIQILHGSFGLIEGCVIHDCGGGGALVSGEGSRLEVRNCKVYKNHQAGLEAREGGQLLAFGNRVFNSGYHGVLIGPNAGECVVSGNKIFENRKEGIFVCNNTDKIILRNNDVHHNRPFGLSLDQNSCLLVNNNRIFENGFYGIQAQLRTSATIKENVISGNKCGGILIGFNYSERIVLDSNMVRDHSGPWLVHQGMKDLDFTIENEELAAFFNLPKGERGVYSKPPLLSGNKEFNNKEGICHPREVGQRLVTGCTFCRRLNLRLMKCLTCNVASYCSKECQRRHWSTHKTLCLALKSRYSVTVDLIPIEKSKEALASVQTFGAESKGIGTGSAPRTNSRQKFIVKIKTHSQNTHPLQLLAVCDRSHTIVSHIQSPDIFNVIMECGVLVDWLDGTSKKAFFWATFTGIEEKLVIFLDHLAPYQAW</sequence>
<dbReference type="Pfam" id="PF00515">
    <property type="entry name" value="TPR_1"/>
    <property type="match status" value="1"/>
</dbReference>
<accession>A0ABN8QW37</accession>
<evidence type="ECO:0000256" key="2">
    <source>
        <dbReference type="ARBA" id="ARBA00022771"/>
    </source>
</evidence>
<evidence type="ECO:0000256" key="1">
    <source>
        <dbReference type="ARBA" id="ARBA00022723"/>
    </source>
</evidence>
<dbReference type="InterPro" id="IPR011050">
    <property type="entry name" value="Pectin_lyase_fold/virulence"/>
</dbReference>
<dbReference type="SMART" id="SM00710">
    <property type="entry name" value="PbH1"/>
    <property type="match status" value="7"/>
</dbReference>
<comment type="caution">
    <text evidence="8">The sequence shown here is derived from an EMBL/GenBank/DDBJ whole genome shotgun (WGS) entry which is preliminary data.</text>
</comment>
<feature type="non-terminal residue" evidence="8">
    <location>
        <position position="1"/>
    </location>
</feature>
<dbReference type="Gene3D" id="2.160.20.10">
    <property type="entry name" value="Single-stranded right-handed beta-helix, Pectin lyase-like"/>
    <property type="match status" value="1"/>
</dbReference>
<keyword evidence="5" id="KW-0802">TPR repeat</keyword>
<evidence type="ECO:0000256" key="4">
    <source>
        <dbReference type="PROSITE-ProRule" id="PRU00134"/>
    </source>
</evidence>
<dbReference type="EMBL" id="CALNXI010001498">
    <property type="protein sequence ID" value="CAH3170742.1"/>
    <property type="molecule type" value="Genomic_DNA"/>
</dbReference>
<evidence type="ECO:0000256" key="6">
    <source>
        <dbReference type="SAM" id="Coils"/>
    </source>
</evidence>
<dbReference type="PROSITE" id="PS50865">
    <property type="entry name" value="ZF_MYND_2"/>
    <property type="match status" value="1"/>
</dbReference>
<gene>
    <name evidence="8" type="ORF">PEVE_00007436</name>
</gene>
<evidence type="ECO:0000259" key="7">
    <source>
        <dbReference type="PROSITE" id="PS50865"/>
    </source>
</evidence>
<feature type="repeat" description="TPR" evidence="5">
    <location>
        <begin position="897"/>
        <end position="930"/>
    </location>
</feature>
<feature type="coiled-coil region" evidence="6">
    <location>
        <begin position="317"/>
        <end position="351"/>
    </location>
</feature>
<keyword evidence="3" id="KW-0862">Zinc</keyword>
<dbReference type="SMART" id="SM00028">
    <property type="entry name" value="TPR"/>
    <property type="match status" value="2"/>
</dbReference>
<dbReference type="InterPro" id="IPR002893">
    <property type="entry name" value="Znf_MYND"/>
</dbReference>
<dbReference type="PROSITE" id="PS50005">
    <property type="entry name" value="TPR"/>
    <property type="match status" value="2"/>
</dbReference>
<proteinExistence type="predicted"/>
<dbReference type="SUPFAM" id="SSF144232">
    <property type="entry name" value="HIT/MYND zinc finger-like"/>
    <property type="match status" value="1"/>
</dbReference>
<dbReference type="Pfam" id="PF25000">
    <property type="entry name" value="DUF7779"/>
    <property type="match status" value="1"/>
</dbReference>
<dbReference type="Pfam" id="PF13229">
    <property type="entry name" value="Beta_helix"/>
    <property type="match status" value="1"/>
</dbReference>
<dbReference type="Pfam" id="PF01753">
    <property type="entry name" value="zf-MYND"/>
    <property type="match status" value="1"/>
</dbReference>
<keyword evidence="6" id="KW-0175">Coiled coil</keyword>
<dbReference type="InterPro" id="IPR039448">
    <property type="entry name" value="Beta_helix"/>
</dbReference>
<dbReference type="InterPro" id="IPR019734">
    <property type="entry name" value="TPR_rpt"/>
</dbReference>
<name>A0ABN8QW37_9CNID</name>
<dbReference type="PANTHER" id="PTHR35205:SF1">
    <property type="entry name" value="ZU5 DOMAIN-CONTAINING PROTEIN"/>
    <property type="match status" value="1"/>
</dbReference>
<dbReference type="SUPFAM" id="SSF48452">
    <property type="entry name" value="TPR-like"/>
    <property type="match status" value="1"/>
</dbReference>
<reference evidence="8 9" key="1">
    <citation type="submission" date="2022-05" db="EMBL/GenBank/DDBJ databases">
        <authorList>
            <consortium name="Genoscope - CEA"/>
            <person name="William W."/>
        </authorList>
    </citation>
    <scope>NUCLEOTIDE SEQUENCE [LARGE SCALE GENOMIC DNA]</scope>
</reference>
<feature type="domain" description="MYND-type" evidence="7">
    <location>
        <begin position="1418"/>
        <end position="1456"/>
    </location>
</feature>
<evidence type="ECO:0000313" key="8">
    <source>
        <dbReference type="EMBL" id="CAH3170742.1"/>
    </source>
</evidence>
<protein>
    <recommendedName>
        <fullName evidence="7">MYND-type domain-containing protein</fullName>
    </recommendedName>
</protein>
<dbReference type="InterPro" id="IPR006626">
    <property type="entry name" value="PbH1"/>
</dbReference>
<evidence type="ECO:0000256" key="3">
    <source>
        <dbReference type="ARBA" id="ARBA00022833"/>
    </source>
</evidence>
<keyword evidence="9" id="KW-1185">Reference proteome</keyword>
<dbReference type="PROSITE" id="PS01360">
    <property type="entry name" value="ZF_MYND_1"/>
    <property type="match status" value="1"/>
</dbReference>